<dbReference type="OrthoDB" id="1027665at2"/>
<dbReference type="HOGENOM" id="CLU_580955_0_0_10"/>
<dbReference type="AlphaFoldDB" id="I9TLU9"/>
<name>I9TLU9_9BACE</name>
<dbReference type="GeneID" id="93116087"/>
<evidence type="ECO:0000313" key="2">
    <source>
        <dbReference type="EMBL" id="EIY70336.1"/>
    </source>
</evidence>
<sequence>MNHLKILKGVSLIILLLCACTEDYDILTNKSRDIDIKSDLDIARNWYNQQQIAHGMETRSDNLDVNPIPVLSDSPSWEFYAINRNDSLLVVDVDLTDRVCQDFVTKENWDFYQQTKEWKYRRSYTRFVYMKNYKTNTETGFLMTIIPSKFYTKTHADRINKNTYLHRDKYLFGSVLFHDLNGKFVNGWKYERGKVVSKIRKKRWDDFPDADRLVFRSIPARYEVTPQLYTPPATRTGMEDDPLYDGGTFPDIIVTPDPKPDWGDYPPGGGWVEHPDDNYPNNNEDGYNHDNDGYINEPHDGGSGGYNPPPLIPPAKGKDFESKVGDKIVVGKLPATMDKQSPNGCVVAVMELIYRIFGDHINIKKEGQLIQEYINLANSKGRFDITIDTYFNTETGGVELSLLADFVGENFELNPFSDFKSSIDRGDVVMVDIPSEMANSAHNVLVIGYHTNGDLIYMDPEVGHWREAPESFFLGDYYFSISNLK</sequence>
<dbReference type="InterPro" id="IPR039564">
    <property type="entry name" value="Peptidase_C39-like"/>
</dbReference>
<protein>
    <recommendedName>
        <fullName evidence="1">Peptidase C39-like domain-containing protein</fullName>
    </recommendedName>
</protein>
<gene>
    <name evidence="2" type="ORF">HMPREF1071_00399</name>
</gene>
<dbReference type="PATRIC" id="fig|997887.3.peg.420"/>
<proteinExistence type="predicted"/>
<evidence type="ECO:0000259" key="1">
    <source>
        <dbReference type="Pfam" id="PF13529"/>
    </source>
</evidence>
<dbReference type="EMBL" id="AGXV01000004">
    <property type="protein sequence ID" value="EIY70336.1"/>
    <property type="molecule type" value="Genomic_DNA"/>
</dbReference>
<reference evidence="2 3" key="1">
    <citation type="submission" date="2012-02" db="EMBL/GenBank/DDBJ databases">
        <title>The Genome Sequence of Bacteroides salyersiae CL02T12C01.</title>
        <authorList>
            <consortium name="The Broad Institute Genome Sequencing Platform"/>
            <person name="Earl A."/>
            <person name="Ward D."/>
            <person name="Feldgarden M."/>
            <person name="Gevers D."/>
            <person name="Zitomersky N.L."/>
            <person name="Coyne M.J."/>
            <person name="Comstock L.E."/>
            <person name="Young S.K."/>
            <person name="Zeng Q."/>
            <person name="Gargeya S."/>
            <person name="Fitzgerald M."/>
            <person name="Haas B."/>
            <person name="Abouelleil A."/>
            <person name="Alvarado L."/>
            <person name="Arachchi H.M."/>
            <person name="Berlin A."/>
            <person name="Chapman S.B."/>
            <person name="Gearin G."/>
            <person name="Goldberg J."/>
            <person name="Griggs A."/>
            <person name="Gujja S."/>
            <person name="Hansen M."/>
            <person name="Heiman D."/>
            <person name="Howarth C."/>
            <person name="Larimer J."/>
            <person name="Lui A."/>
            <person name="MacDonald P.J.P."/>
            <person name="McCowen C."/>
            <person name="Montmayeur A."/>
            <person name="Murphy C."/>
            <person name="Neiman D."/>
            <person name="Pearson M."/>
            <person name="Priest M."/>
            <person name="Roberts A."/>
            <person name="Saif S."/>
            <person name="Shea T."/>
            <person name="Sisk P."/>
            <person name="Stolte C."/>
            <person name="Sykes S."/>
            <person name="Wortman J."/>
            <person name="Nusbaum C."/>
            <person name="Birren B."/>
        </authorList>
    </citation>
    <scope>NUCLEOTIDE SEQUENCE [LARGE SCALE GENOMIC DNA]</scope>
    <source>
        <strain evidence="2 3">CL02T12C01</strain>
    </source>
</reference>
<evidence type="ECO:0000313" key="3">
    <source>
        <dbReference type="Proteomes" id="UP000005150"/>
    </source>
</evidence>
<dbReference type="RefSeq" id="WP_007478523.1">
    <property type="nucleotide sequence ID" value="NZ_JH724307.1"/>
</dbReference>
<organism evidence="2 3">
    <name type="scientific">Bacteroides salyersiae CL02T12C01</name>
    <dbReference type="NCBI Taxonomy" id="997887"/>
    <lineage>
        <taxon>Bacteria</taxon>
        <taxon>Pseudomonadati</taxon>
        <taxon>Bacteroidota</taxon>
        <taxon>Bacteroidia</taxon>
        <taxon>Bacteroidales</taxon>
        <taxon>Bacteroidaceae</taxon>
        <taxon>Bacteroides</taxon>
    </lineage>
</organism>
<dbReference type="PROSITE" id="PS51257">
    <property type="entry name" value="PROKAR_LIPOPROTEIN"/>
    <property type="match status" value="1"/>
</dbReference>
<dbReference type="Proteomes" id="UP000005150">
    <property type="component" value="Unassembled WGS sequence"/>
</dbReference>
<accession>I9TLU9</accession>
<feature type="domain" description="Peptidase C39-like" evidence="1">
    <location>
        <begin position="340"/>
        <end position="460"/>
    </location>
</feature>
<keyword evidence="3" id="KW-1185">Reference proteome</keyword>
<dbReference type="Pfam" id="PF13529">
    <property type="entry name" value="Peptidase_C39_2"/>
    <property type="match status" value="1"/>
</dbReference>
<comment type="caution">
    <text evidence="2">The sequence shown here is derived from an EMBL/GenBank/DDBJ whole genome shotgun (WGS) entry which is preliminary data.</text>
</comment>